<dbReference type="Pfam" id="PF24968">
    <property type="entry name" value="DUF7770"/>
    <property type="match status" value="1"/>
</dbReference>
<reference evidence="2 3" key="1">
    <citation type="submission" date="2018-02" db="EMBL/GenBank/DDBJ databases">
        <title>Genome sequence of the basidiomycete white-rot fungus Phlebia centrifuga.</title>
        <authorList>
            <person name="Granchi Z."/>
            <person name="Peng M."/>
            <person name="de Vries R.P."/>
            <person name="Hilden K."/>
            <person name="Makela M.R."/>
            <person name="Grigoriev I."/>
            <person name="Riley R."/>
        </authorList>
    </citation>
    <scope>NUCLEOTIDE SEQUENCE [LARGE SCALE GENOMIC DNA]</scope>
    <source>
        <strain evidence="2 3">FBCC195</strain>
    </source>
</reference>
<protein>
    <recommendedName>
        <fullName evidence="1">DUF7770 domain-containing protein</fullName>
    </recommendedName>
</protein>
<organism evidence="2 3">
    <name type="scientific">Hermanssonia centrifuga</name>
    <dbReference type="NCBI Taxonomy" id="98765"/>
    <lineage>
        <taxon>Eukaryota</taxon>
        <taxon>Fungi</taxon>
        <taxon>Dikarya</taxon>
        <taxon>Basidiomycota</taxon>
        <taxon>Agaricomycotina</taxon>
        <taxon>Agaricomycetes</taxon>
        <taxon>Polyporales</taxon>
        <taxon>Meruliaceae</taxon>
        <taxon>Hermanssonia</taxon>
    </lineage>
</organism>
<evidence type="ECO:0000313" key="3">
    <source>
        <dbReference type="Proteomes" id="UP000186601"/>
    </source>
</evidence>
<comment type="caution">
    <text evidence="2">The sequence shown here is derived from an EMBL/GenBank/DDBJ whole genome shotgun (WGS) entry which is preliminary data.</text>
</comment>
<accession>A0A2R6S4S5</accession>
<dbReference type="InterPro" id="IPR056672">
    <property type="entry name" value="DUF7770"/>
</dbReference>
<evidence type="ECO:0000259" key="1">
    <source>
        <dbReference type="Pfam" id="PF24968"/>
    </source>
</evidence>
<feature type="domain" description="DUF7770" evidence="1">
    <location>
        <begin position="76"/>
        <end position="160"/>
    </location>
</feature>
<gene>
    <name evidence="2" type="ORF">PHLCEN_2v940</name>
</gene>
<keyword evidence="3" id="KW-1185">Reference proteome</keyword>
<dbReference type="Proteomes" id="UP000186601">
    <property type="component" value="Unassembled WGS sequence"/>
</dbReference>
<dbReference type="OrthoDB" id="3527137at2759"/>
<dbReference type="AlphaFoldDB" id="A0A2R6S4S5"/>
<evidence type="ECO:0000313" key="2">
    <source>
        <dbReference type="EMBL" id="PSS37219.1"/>
    </source>
</evidence>
<dbReference type="EMBL" id="MLYV02000072">
    <property type="protein sequence ID" value="PSS37219.1"/>
    <property type="molecule type" value="Genomic_DNA"/>
</dbReference>
<name>A0A2R6S4S5_9APHY</name>
<sequence length="161" mass="18006">MAVHTIESEKLYSRHWNQTMSEIVVSGIPSEMREQGTGRQLIHWRVQATLIFPSTSELLSPGSNTVQCAIFDTVMAKDTGEVVIEIFSKRYRISQQSQAHPNFPLLDGVNLTPRGLLAIIQEKGLDKYKYNGEGSGCLYWCTQVIRHLEEVGIIGQGSQAN</sequence>
<proteinExistence type="predicted"/>